<dbReference type="Proteomes" id="UP000322634">
    <property type="component" value="Unassembled WGS sequence"/>
</dbReference>
<dbReference type="AlphaFoldDB" id="A0A5D0UJ45"/>
<dbReference type="EMBL" id="VSFF01000002">
    <property type="protein sequence ID" value="TYC17633.1"/>
    <property type="molecule type" value="Genomic_DNA"/>
</dbReference>
<name>A0A5D0UJ45_9ACTN</name>
<comment type="caution">
    <text evidence="1">The sequence shown here is derived from an EMBL/GenBank/DDBJ whole genome shotgun (WGS) entry which is preliminary data.</text>
</comment>
<protein>
    <recommendedName>
        <fullName evidence="3">HEAT repeat domain-containing protein</fullName>
    </recommendedName>
</protein>
<accession>A0A5D0UJ45</accession>
<keyword evidence="2" id="KW-1185">Reference proteome</keyword>
<gene>
    <name evidence="1" type="ORF">FXF65_06505</name>
</gene>
<evidence type="ECO:0000313" key="1">
    <source>
        <dbReference type="EMBL" id="TYC17633.1"/>
    </source>
</evidence>
<evidence type="ECO:0008006" key="3">
    <source>
        <dbReference type="Google" id="ProtNLM"/>
    </source>
</evidence>
<evidence type="ECO:0000313" key="2">
    <source>
        <dbReference type="Proteomes" id="UP000322634"/>
    </source>
</evidence>
<organism evidence="1 2">
    <name type="scientific">Actinomadura syzygii</name>
    <dbReference type="NCBI Taxonomy" id="1427538"/>
    <lineage>
        <taxon>Bacteria</taxon>
        <taxon>Bacillati</taxon>
        <taxon>Actinomycetota</taxon>
        <taxon>Actinomycetes</taxon>
        <taxon>Streptosporangiales</taxon>
        <taxon>Thermomonosporaceae</taxon>
        <taxon>Actinomadura</taxon>
    </lineage>
</organism>
<dbReference type="RefSeq" id="WP_378230588.1">
    <property type="nucleotide sequence ID" value="NZ_JBHSBF010000003.1"/>
</dbReference>
<sequence length="135" mass="15161">MRELLQSLQSADQESAEEALFHLRMKICHQGVAVSRETAIALPTLLDIVEARKTTLRIEVLRLVADISRSSHAWRRSAKNAQPQYAGNYTDKIEWETAVDRAFEDALPCLGRLESDADPEIAALAHGLAERHWEA</sequence>
<proteinExistence type="predicted"/>
<reference evidence="1 2" key="1">
    <citation type="submission" date="2019-08" db="EMBL/GenBank/DDBJ databases">
        <title>Actinomadura sp. nov. CYP1-5 isolated from mountain soil.</title>
        <authorList>
            <person name="Songsumanus A."/>
            <person name="Kuncharoen N."/>
            <person name="Kudo T."/>
            <person name="Yuki M."/>
            <person name="Igarashi Y."/>
            <person name="Tanasupawat S."/>
        </authorList>
    </citation>
    <scope>NUCLEOTIDE SEQUENCE [LARGE SCALE GENOMIC DNA]</scope>
    <source>
        <strain evidence="1 2">GKU157</strain>
    </source>
</reference>